<dbReference type="Proteomes" id="UP000054018">
    <property type="component" value="Unassembled WGS sequence"/>
</dbReference>
<evidence type="ECO:0000313" key="2">
    <source>
        <dbReference type="Proteomes" id="UP000054018"/>
    </source>
</evidence>
<evidence type="ECO:0000313" key="1">
    <source>
        <dbReference type="EMBL" id="KIK30529.1"/>
    </source>
</evidence>
<dbReference type="AlphaFoldDB" id="A0A0C9ZWY4"/>
<organism evidence="1 2">
    <name type="scientific">Pisolithus microcarpus 441</name>
    <dbReference type="NCBI Taxonomy" id="765257"/>
    <lineage>
        <taxon>Eukaryota</taxon>
        <taxon>Fungi</taxon>
        <taxon>Dikarya</taxon>
        <taxon>Basidiomycota</taxon>
        <taxon>Agaricomycotina</taxon>
        <taxon>Agaricomycetes</taxon>
        <taxon>Agaricomycetidae</taxon>
        <taxon>Boletales</taxon>
        <taxon>Sclerodermatineae</taxon>
        <taxon>Pisolithaceae</taxon>
        <taxon>Pisolithus</taxon>
    </lineage>
</organism>
<reference evidence="2" key="2">
    <citation type="submission" date="2015-01" db="EMBL/GenBank/DDBJ databases">
        <title>Evolutionary Origins and Diversification of the Mycorrhizal Mutualists.</title>
        <authorList>
            <consortium name="DOE Joint Genome Institute"/>
            <consortium name="Mycorrhizal Genomics Consortium"/>
            <person name="Kohler A."/>
            <person name="Kuo A."/>
            <person name="Nagy L.G."/>
            <person name="Floudas D."/>
            <person name="Copeland A."/>
            <person name="Barry K.W."/>
            <person name="Cichocki N."/>
            <person name="Veneault-Fourrey C."/>
            <person name="LaButti K."/>
            <person name="Lindquist E.A."/>
            <person name="Lipzen A."/>
            <person name="Lundell T."/>
            <person name="Morin E."/>
            <person name="Murat C."/>
            <person name="Riley R."/>
            <person name="Ohm R."/>
            <person name="Sun H."/>
            <person name="Tunlid A."/>
            <person name="Henrissat B."/>
            <person name="Grigoriev I.V."/>
            <person name="Hibbett D.S."/>
            <person name="Martin F."/>
        </authorList>
    </citation>
    <scope>NUCLEOTIDE SEQUENCE [LARGE SCALE GENOMIC DNA]</scope>
    <source>
        <strain evidence="2">441</strain>
    </source>
</reference>
<dbReference type="HOGENOM" id="CLU_3107271_0_0_1"/>
<keyword evidence="2" id="KW-1185">Reference proteome</keyword>
<proteinExistence type="predicted"/>
<reference evidence="1 2" key="1">
    <citation type="submission" date="2014-04" db="EMBL/GenBank/DDBJ databases">
        <authorList>
            <consortium name="DOE Joint Genome Institute"/>
            <person name="Kuo A."/>
            <person name="Kohler A."/>
            <person name="Costa M.D."/>
            <person name="Nagy L.G."/>
            <person name="Floudas D."/>
            <person name="Copeland A."/>
            <person name="Barry K.W."/>
            <person name="Cichocki N."/>
            <person name="Veneault-Fourrey C."/>
            <person name="LaButti K."/>
            <person name="Lindquist E.A."/>
            <person name="Lipzen A."/>
            <person name="Lundell T."/>
            <person name="Morin E."/>
            <person name="Murat C."/>
            <person name="Sun H."/>
            <person name="Tunlid A."/>
            <person name="Henrissat B."/>
            <person name="Grigoriev I.V."/>
            <person name="Hibbett D.S."/>
            <person name="Martin F."/>
            <person name="Nordberg H.P."/>
            <person name="Cantor M.N."/>
            <person name="Hua S.X."/>
        </authorList>
    </citation>
    <scope>NUCLEOTIDE SEQUENCE [LARGE SCALE GENOMIC DNA]</scope>
    <source>
        <strain evidence="1 2">441</strain>
    </source>
</reference>
<gene>
    <name evidence="1" type="ORF">PISMIDRAFT_670569</name>
</gene>
<accession>A0A0C9ZWY4</accession>
<protein>
    <submittedName>
        <fullName evidence="1">Uncharacterized protein</fullName>
    </submittedName>
</protein>
<sequence length="51" mass="5865">MVFVLRLVYEIYSGSFRGKYKGMFNFNATGSVCLPLRQRPTTAQLIICSMR</sequence>
<name>A0A0C9ZWY4_9AGAM</name>
<dbReference type="EMBL" id="KN833686">
    <property type="protein sequence ID" value="KIK30529.1"/>
    <property type="molecule type" value="Genomic_DNA"/>
</dbReference>